<evidence type="ECO:0000313" key="3">
    <source>
        <dbReference type="Proteomes" id="UP000199681"/>
    </source>
</evidence>
<accession>A0ABY1EHZ1</accession>
<reference evidence="2 3" key="1">
    <citation type="submission" date="2016-10" db="EMBL/GenBank/DDBJ databases">
        <authorList>
            <person name="Varghese N."/>
            <person name="Submissions S."/>
        </authorList>
    </citation>
    <scope>NUCLEOTIDE SEQUENCE [LARGE SCALE GENOMIC DNA]</scope>
    <source>
        <strain evidence="2 3">GMCC 1.11211</strain>
    </source>
</reference>
<feature type="transmembrane region" description="Helical" evidence="1">
    <location>
        <begin position="12"/>
        <end position="31"/>
    </location>
</feature>
<dbReference type="EMBL" id="FOPW01000021">
    <property type="protein sequence ID" value="SFH91747.1"/>
    <property type="molecule type" value="Genomic_DNA"/>
</dbReference>
<keyword evidence="1" id="KW-0472">Membrane</keyword>
<sequence length="130" mass="14185">MLNHMATADATLLCIILVFLAIFQLLLIAGLPLGRFAWAGRHEVLRTCQRIGSALSIALYLVFALLVLERAELTSFIYSASFIGVAVWVLTGYSTLSVIMNGISRSKSERLVMTPVSLMLAGRCLVVAIR</sequence>
<keyword evidence="1" id="KW-0812">Transmembrane</keyword>
<organism evidence="2 3">
    <name type="scientific">Cryobacterium levicorallinum</name>
    <dbReference type="NCBI Taxonomy" id="995038"/>
    <lineage>
        <taxon>Bacteria</taxon>
        <taxon>Bacillati</taxon>
        <taxon>Actinomycetota</taxon>
        <taxon>Actinomycetes</taxon>
        <taxon>Micrococcales</taxon>
        <taxon>Microbacteriaceae</taxon>
        <taxon>Cryobacterium</taxon>
    </lineage>
</organism>
<protein>
    <submittedName>
        <fullName evidence="2">Uncharacterized protein</fullName>
    </submittedName>
</protein>
<name>A0ABY1EHZ1_9MICO</name>
<evidence type="ECO:0000313" key="2">
    <source>
        <dbReference type="EMBL" id="SFH91747.1"/>
    </source>
</evidence>
<dbReference type="Proteomes" id="UP000199681">
    <property type="component" value="Unassembled WGS sequence"/>
</dbReference>
<keyword evidence="3" id="KW-1185">Reference proteome</keyword>
<feature type="transmembrane region" description="Helical" evidence="1">
    <location>
        <begin position="111"/>
        <end position="129"/>
    </location>
</feature>
<feature type="transmembrane region" description="Helical" evidence="1">
    <location>
        <begin position="51"/>
        <end position="68"/>
    </location>
</feature>
<comment type="caution">
    <text evidence="2">The sequence shown here is derived from an EMBL/GenBank/DDBJ whole genome shotgun (WGS) entry which is preliminary data.</text>
</comment>
<keyword evidence="1" id="KW-1133">Transmembrane helix</keyword>
<evidence type="ECO:0000256" key="1">
    <source>
        <dbReference type="SAM" id="Phobius"/>
    </source>
</evidence>
<feature type="transmembrane region" description="Helical" evidence="1">
    <location>
        <begin position="75"/>
        <end position="99"/>
    </location>
</feature>
<gene>
    <name evidence="2" type="ORF">SAMN05216274_12155</name>
</gene>
<proteinExistence type="predicted"/>